<reference evidence="2" key="1">
    <citation type="submission" date="2023-03" db="EMBL/GenBank/DDBJ databases">
        <title>Massive genome expansion in bonnet fungi (Mycena s.s.) driven by repeated elements and novel gene families across ecological guilds.</title>
        <authorList>
            <consortium name="Lawrence Berkeley National Laboratory"/>
            <person name="Harder C.B."/>
            <person name="Miyauchi S."/>
            <person name="Viragh M."/>
            <person name="Kuo A."/>
            <person name="Thoen E."/>
            <person name="Andreopoulos B."/>
            <person name="Lu D."/>
            <person name="Skrede I."/>
            <person name="Drula E."/>
            <person name="Henrissat B."/>
            <person name="Morin E."/>
            <person name="Kohler A."/>
            <person name="Barry K."/>
            <person name="LaButti K."/>
            <person name="Morin E."/>
            <person name="Salamov A."/>
            <person name="Lipzen A."/>
            <person name="Mereny Z."/>
            <person name="Hegedus B."/>
            <person name="Baldrian P."/>
            <person name="Stursova M."/>
            <person name="Weitz H."/>
            <person name="Taylor A."/>
            <person name="Grigoriev I.V."/>
            <person name="Nagy L.G."/>
            <person name="Martin F."/>
            <person name="Kauserud H."/>
        </authorList>
    </citation>
    <scope>NUCLEOTIDE SEQUENCE</scope>
    <source>
        <strain evidence="2">CBHHK173m</strain>
    </source>
</reference>
<feature type="compositionally biased region" description="Low complexity" evidence="1">
    <location>
        <begin position="22"/>
        <end position="31"/>
    </location>
</feature>
<organism evidence="2 3">
    <name type="scientific">Mycena belliarum</name>
    <dbReference type="NCBI Taxonomy" id="1033014"/>
    <lineage>
        <taxon>Eukaryota</taxon>
        <taxon>Fungi</taxon>
        <taxon>Dikarya</taxon>
        <taxon>Basidiomycota</taxon>
        <taxon>Agaricomycotina</taxon>
        <taxon>Agaricomycetes</taxon>
        <taxon>Agaricomycetidae</taxon>
        <taxon>Agaricales</taxon>
        <taxon>Marasmiineae</taxon>
        <taxon>Mycenaceae</taxon>
        <taxon>Mycena</taxon>
    </lineage>
</organism>
<dbReference type="EMBL" id="JARJCN010000040">
    <property type="protein sequence ID" value="KAJ7083585.1"/>
    <property type="molecule type" value="Genomic_DNA"/>
</dbReference>
<comment type="caution">
    <text evidence="2">The sequence shown here is derived from an EMBL/GenBank/DDBJ whole genome shotgun (WGS) entry which is preliminary data.</text>
</comment>
<evidence type="ECO:0000313" key="2">
    <source>
        <dbReference type="EMBL" id="KAJ7083585.1"/>
    </source>
</evidence>
<evidence type="ECO:0000256" key="1">
    <source>
        <dbReference type="SAM" id="MobiDB-lite"/>
    </source>
</evidence>
<proteinExistence type="predicted"/>
<evidence type="ECO:0000313" key="3">
    <source>
        <dbReference type="Proteomes" id="UP001222325"/>
    </source>
</evidence>
<accession>A0AAD6XNI8</accession>
<keyword evidence="3" id="KW-1185">Reference proteome</keyword>
<dbReference type="Proteomes" id="UP001222325">
    <property type="component" value="Unassembled WGS sequence"/>
</dbReference>
<dbReference type="AlphaFoldDB" id="A0AAD6XNI8"/>
<protein>
    <submittedName>
        <fullName evidence="2">Uncharacterized protein</fullName>
    </submittedName>
</protein>
<gene>
    <name evidence="2" type="ORF">B0H15DRAFT_850037</name>
</gene>
<feature type="compositionally biased region" description="Polar residues" evidence="1">
    <location>
        <begin position="58"/>
        <end position="70"/>
    </location>
</feature>
<feature type="region of interest" description="Disordered" evidence="1">
    <location>
        <begin position="1"/>
        <end position="153"/>
    </location>
</feature>
<sequence>MPALRPCATPPPRAAVFKPLRSRSPVSRPLSAGLEPTPCPPRVERAARPRRLPPNSRSGLNPRNSRSSPAVESRASSRRKPSSPERALQALAAAPSDDRPKLRSRPCTPPQTPVSSRLLYRSIRPSLDPVQGQSFELPPAASSSSSCPGARVY</sequence>
<name>A0AAD6XNI8_9AGAR</name>